<dbReference type="HOGENOM" id="CLU_916587_0_0_1"/>
<evidence type="ECO:0000313" key="3">
    <source>
        <dbReference type="EnsemblProtists" id="EKX45215"/>
    </source>
</evidence>
<keyword evidence="4" id="KW-1185">Reference proteome</keyword>
<dbReference type="EnsemblProtists" id="EKX45215">
    <property type="protein sequence ID" value="EKX45215"/>
    <property type="gene ID" value="GUITHDRAFT_108856"/>
</dbReference>
<sequence>MAGRSAVVAALVLLIMGVEVMRGESRRLKKENAIVVQGTDDPCEWWDAVTGNDEDGSILTTFFHKRYGIALQLYHGSVEQFMAFRFIPNWAWVSKTSNGRAKAQIMYGGGEFEEVDYWFAGRHLEELSRASGAKSMLPDEMLLGMWKGERAGRAMVFQHKSILLNEQDDTFSEPKQLFLVENGFIYNGGSGISISVLYDDDGNLIPLRGVDNLYHMDSHYVYKSAELRQQIIPELIGITPKQCRDSYQLLCDEVKKLAVKLRAQNPFARFFCPQNYRYKGKKEGWVWVGKGSGNMLDGSKPYGE</sequence>
<organism evidence="2">
    <name type="scientific">Guillardia theta (strain CCMP2712)</name>
    <name type="common">Cryptophyte</name>
    <dbReference type="NCBI Taxonomy" id="905079"/>
    <lineage>
        <taxon>Eukaryota</taxon>
        <taxon>Cryptophyceae</taxon>
        <taxon>Pyrenomonadales</taxon>
        <taxon>Geminigeraceae</taxon>
        <taxon>Guillardia</taxon>
    </lineage>
</organism>
<feature type="signal peptide" evidence="1">
    <location>
        <begin position="1"/>
        <end position="25"/>
    </location>
</feature>
<evidence type="ECO:0000256" key="1">
    <source>
        <dbReference type="SAM" id="SignalP"/>
    </source>
</evidence>
<dbReference type="RefSeq" id="XP_005832195.1">
    <property type="nucleotide sequence ID" value="XM_005832138.1"/>
</dbReference>
<dbReference type="KEGG" id="gtt:GUITHDRAFT_108856"/>
<feature type="chain" id="PRO_5008771086" evidence="1">
    <location>
        <begin position="26"/>
        <end position="304"/>
    </location>
</feature>
<dbReference type="AlphaFoldDB" id="L1JAU8"/>
<dbReference type="Proteomes" id="UP000011087">
    <property type="component" value="Unassembled WGS sequence"/>
</dbReference>
<evidence type="ECO:0000313" key="4">
    <source>
        <dbReference type="Proteomes" id="UP000011087"/>
    </source>
</evidence>
<reference evidence="4" key="2">
    <citation type="submission" date="2012-11" db="EMBL/GenBank/DDBJ databases">
        <authorList>
            <person name="Kuo A."/>
            <person name="Curtis B.A."/>
            <person name="Tanifuji G."/>
            <person name="Burki F."/>
            <person name="Gruber A."/>
            <person name="Irimia M."/>
            <person name="Maruyama S."/>
            <person name="Arias M.C."/>
            <person name="Ball S.G."/>
            <person name="Gile G.H."/>
            <person name="Hirakawa Y."/>
            <person name="Hopkins J.F."/>
            <person name="Rensing S.A."/>
            <person name="Schmutz J."/>
            <person name="Symeonidi A."/>
            <person name="Elias M."/>
            <person name="Eveleigh R.J."/>
            <person name="Herman E.K."/>
            <person name="Klute M.J."/>
            <person name="Nakayama T."/>
            <person name="Obornik M."/>
            <person name="Reyes-Prieto A."/>
            <person name="Armbrust E.V."/>
            <person name="Aves S.J."/>
            <person name="Beiko R.G."/>
            <person name="Coutinho P."/>
            <person name="Dacks J.B."/>
            <person name="Durnford D.G."/>
            <person name="Fast N.M."/>
            <person name="Green B.R."/>
            <person name="Grisdale C."/>
            <person name="Hempe F."/>
            <person name="Henrissat B."/>
            <person name="Hoppner M.P."/>
            <person name="Ishida K.-I."/>
            <person name="Kim E."/>
            <person name="Koreny L."/>
            <person name="Kroth P.G."/>
            <person name="Liu Y."/>
            <person name="Malik S.-B."/>
            <person name="Maier U.G."/>
            <person name="McRose D."/>
            <person name="Mock T."/>
            <person name="Neilson J.A."/>
            <person name="Onodera N.T."/>
            <person name="Poole A.M."/>
            <person name="Pritham E.J."/>
            <person name="Richards T.A."/>
            <person name="Rocap G."/>
            <person name="Roy S.W."/>
            <person name="Sarai C."/>
            <person name="Schaack S."/>
            <person name="Shirato S."/>
            <person name="Slamovits C.H."/>
            <person name="Spencer D.F."/>
            <person name="Suzuki S."/>
            <person name="Worden A.Z."/>
            <person name="Zauner S."/>
            <person name="Barry K."/>
            <person name="Bell C."/>
            <person name="Bharti A.K."/>
            <person name="Crow J.A."/>
            <person name="Grimwood J."/>
            <person name="Kramer R."/>
            <person name="Lindquist E."/>
            <person name="Lucas S."/>
            <person name="Salamov A."/>
            <person name="McFadden G.I."/>
            <person name="Lane C.E."/>
            <person name="Keeling P.J."/>
            <person name="Gray M.W."/>
            <person name="Grigoriev I.V."/>
            <person name="Archibald J.M."/>
        </authorList>
    </citation>
    <scope>NUCLEOTIDE SEQUENCE</scope>
    <source>
        <strain evidence="4">CCMP2712</strain>
    </source>
</reference>
<dbReference type="PaxDb" id="55529-EKX45215"/>
<proteinExistence type="predicted"/>
<reference evidence="2 4" key="1">
    <citation type="journal article" date="2012" name="Nature">
        <title>Algal genomes reveal evolutionary mosaicism and the fate of nucleomorphs.</title>
        <authorList>
            <consortium name="DOE Joint Genome Institute"/>
            <person name="Curtis B.A."/>
            <person name="Tanifuji G."/>
            <person name="Burki F."/>
            <person name="Gruber A."/>
            <person name="Irimia M."/>
            <person name="Maruyama S."/>
            <person name="Arias M.C."/>
            <person name="Ball S.G."/>
            <person name="Gile G.H."/>
            <person name="Hirakawa Y."/>
            <person name="Hopkins J.F."/>
            <person name="Kuo A."/>
            <person name="Rensing S.A."/>
            <person name="Schmutz J."/>
            <person name="Symeonidi A."/>
            <person name="Elias M."/>
            <person name="Eveleigh R.J."/>
            <person name="Herman E.K."/>
            <person name="Klute M.J."/>
            <person name="Nakayama T."/>
            <person name="Obornik M."/>
            <person name="Reyes-Prieto A."/>
            <person name="Armbrust E.V."/>
            <person name="Aves S.J."/>
            <person name="Beiko R.G."/>
            <person name="Coutinho P."/>
            <person name="Dacks J.B."/>
            <person name="Durnford D.G."/>
            <person name="Fast N.M."/>
            <person name="Green B.R."/>
            <person name="Grisdale C.J."/>
            <person name="Hempel F."/>
            <person name="Henrissat B."/>
            <person name="Hoppner M.P."/>
            <person name="Ishida K."/>
            <person name="Kim E."/>
            <person name="Koreny L."/>
            <person name="Kroth P.G."/>
            <person name="Liu Y."/>
            <person name="Malik S.B."/>
            <person name="Maier U.G."/>
            <person name="McRose D."/>
            <person name="Mock T."/>
            <person name="Neilson J.A."/>
            <person name="Onodera N.T."/>
            <person name="Poole A.M."/>
            <person name="Pritham E.J."/>
            <person name="Richards T.A."/>
            <person name="Rocap G."/>
            <person name="Roy S.W."/>
            <person name="Sarai C."/>
            <person name="Schaack S."/>
            <person name="Shirato S."/>
            <person name="Slamovits C.H."/>
            <person name="Spencer D.F."/>
            <person name="Suzuki S."/>
            <person name="Worden A.Z."/>
            <person name="Zauner S."/>
            <person name="Barry K."/>
            <person name="Bell C."/>
            <person name="Bharti A.K."/>
            <person name="Crow J.A."/>
            <person name="Grimwood J."/>
            <person name="Kramer R."/>
            <person name="Lindquist E."/>
            <person name="Lucas S."/>
            <person name="Salamov A."/>
            <person name="McFadden G.I."/>
            <person name="Lane C.E."/>
            <person name="Keeling P.J."/>
            <person name="Gray M.W."/>
            <person name="Grigoriev I.V."/>
            <person name="Archibald J.M."/>
        </authorList>
    </citation>
    <scope>NUCLEOTIDE SEQUENCE</scope>
    <source>
        <strain evidence="2 4">CCMP2712</strain>
    </source>
</reference>
<gene>
    <name evidence="2" type="ORF">GUITHDRAFT_108856</name>
</gene>
<dbReference type="GeneID" id="17301820"/>
<evidence type="ECO:0000313" key="2">
    <source>
        <dbReference type="EMBL" id="EKX45215.1"/>
    </source>
</evidence>
<dbReference type="EMBL" id="JH993000">
    <property type="protein sequence ID" value="EKX45215.1"/>
    <property type="molecule type" value="Genomic_DNA"/>
</dbReference>
<keyword evidence="1" id="KW-0732">Signal</keyword>
<reference evidence="3" key="3">
    <citation type="submission" date="2016-03" db="UniProtKB">
        <authorList>
            <consortium name="EnsemblProtists"/>
        </authorList>
    </citation>
    <scope>IDENTIFICATION</scope>
</reference>
<name>L1JAU8_GUITC</name>
<accession>L1JAU8</accession>
<protein>
    <submittedName>
        <fullName evidence="2 3">Uncharacterized protein</fullName>
    </submittedName>
</protein>